<name>A0AAV2HCP8_LYMST</name>
<dbReference type="AlphaFoldDB" id="A0AAV2HCP8"/>
<comment type="caution">
    <text evidence="2">The sequence shown here is derived from an EMBL/GenBank/DDBJ whole genome shotgun (WGS) entry which is preliminary data.</text>
</comment>
<gene>
    <name evidence="2" type="ORF">GSLYS_00005774001</name>
</gene>
<evidence type="ECO:0000313" key="2">
    <source>
        <dbReference type="EMBL" id="CAL1531679.1"/>
    </source>
</evidence>
<proteinExistence type="predicted"/>
<feature type="signal peptide" evidence="1">
    <location>
        <begin position="1"/>
        <end position="20"/>
    </location>
</feature>
<accession>A0AAV2HCP8</accession>
<feature type="chain" id="PRO_5043943054" evidence="1">
    <location>
        <begin position="21"/>
        <end position="146"/>
    </location>
</feature>
<keyword evidence="1" id="KW-0732">Signal</keyword>
<reference evidence="2 3" key="1">
    <citation type="submission" date="2024-04" db="EMBL/GenBank/DDBJ databases">
        <authorList>
            <consortium name="Genoscope - CEA"/>
            <person name="William W."/>
        </authorList>
    </citation>
    <scope>NUCLEOTIDE SEQUENCE [LARGE SCALE GENOMIC DNA]</scope>
</reference>
<organism evidence="2 3">
    <name type="scientific">Lymnaea stagnalis</name>
    <name type="common">Great pond snail</name>
    <name type="synonym">Helix stagnalis</name>
    <dbReference type="NCBI Taxonomy" id="6523"/>
    <lineage>
        <taxon>Eukaryota</taxon>
        <taxon>Metazoa</taxon>
        <taxon>Spiralia</taxon>
        <taxon>Lophotrochozoa</taxon>
        <taxon>Mollusca</taxon>
        <taxon>Gastropoda</taxon>
        <taxon>Heterobranchia</taxon>
        <taxon>Euthyneura</taxon>
        <taxon>Panpulmonata</taxon>
        <taxon>Hygrophila</taxon>
        <taxon>Lymnaeoidea</taxon>
        <taxon>Lymnaeidae</taxon>
        <taxon>Lymnaea</taxon>
    </lineage>
</organism>
<dbReference type="EMBL" id="CAXITT010000095">
    <property type="protein sequence ID" value="CAL1531679.1"/>
    <property type="molecule type" value="Genomic_DNA"/>
</dbReference>
<evidence type="ECO:0000256" key="1">
    <source>
        <dbReference type="SAM" id="SignalP"/>
    </source>
</evidence>
<evidence type="ECO:0000313" key="3">
    <source>
        <dbReference type="Proteomes" id="UP001497497"/>
    </source>
</evidence>
<keyword evidence="3" id="KW-1185">Reference proteome</keyword>
<dbReference type="Proteomes" id="UP001497497">
    <property type="component" value="Unassembled WGS sequence"/>
</dbReference>
<sequence>MELLRLLTVFFIGGCHVVLSLDEFGDPCNILTWSNLSGDTDQVVNVTVPKNCLSGEIDWNYPKGSLLLKQTAIGGSFSLCVESSWSTNLSGVKDVTGGANKILPLPTEGKPSCTLSSDGVAKLILTAPTLQLYMTLVGYRITPTTQ</sequence>
<protein>
    <submittedName>
        <fullName evidence="2">Uncharacterized protein</fullName>
    </submittedName>
</protein>